<proteinExistence type="predicted"/>
<organism evidence="1 2">
    <name type="scientific">Fragilariopsis cylindrus CCMP1102</name>
    <dbReference type="NCBI Taxonomy" id="635003"/>
    <lineage>
        <taxon>Eukaryota</taxon>
        <taxon>Sar</taxon>
        <taxon>Stramenopiles</taxon>
        <taxon>Ochrophyta</taxon>
        <taxon>Bacillariophyta</taxon>
        <taxon>Bacillariophyceae</taxon>
        <taxon>Bacillariophycidae</taxon>
        <taxon>Bacillariales</taxon>
        <taxon>Bacillariaceae</taxon>
        <taxon>Fragilariopsis</taxon>
    </lineage>
</organism>
<dbReference type="OrthoDB" id="43788at2759"/>
<sequence>MVDPVTGWFECTQLYGAPTAYRCQELLDNLWLSRYPRPKEIGFNNVTIQVGLKMKPSNAWNPESNTILERIHQVLLVEGLLTFDLKGTPINGNNEDPFRNYLSAVAYML</sequence>
<gene>
    <name evidence="1" type="ORF">FRACYDRAFT_241274</name>
</gene>
<reference evidence="1 2" key="1">
    <citation type="submission" date="2016-09" db="EMBL/GenBank/DDBJ databases">
        <title>Extensive genetic diversity and differential bi-allelic expression allows diatom success in the polar Southern Ocean.</title>
        <authorList>
            <consortium name="DOE Joint Genome Institute"/>
            <person name="Mock T."/>
            <person name="Otillar R.P."/>
            <person name="Strauss J."/>
            <person name="Dupont C."/>
            <person name="Frickenhaus S."/>
            <person name="Maumus F."/>
            <person name="Mcmullan M."/>
            <person name="Sanges R."/>
            <person name="Schmutz J."/>
            <person name="Toseland A."/>
            <person name="Valas R."/>
            <person name="Veluchamy A."/>
            <person name="Ward B.J."/>
            <person name="Allen A."/>
            <person name="Barry K."/>
            <person name="Falciatore A."/>
            <person name="Ferrante M."/>
            <person name="Fortunato A.E."/>
            <person name="Gloeckner G."/>
            <person name="Gruber A."/>
            <person name="Hipkin R."/>
            <person name="Janech M."/>
            <person name="Kroth P."/>
            <person name="Leese F."/>
            <person name="Lindquist E."/>
            <person name="Lyon B.R."/>
            <person name="Martin J."/>
            <person name="Mayer C."/>
            <person name="Parker M."/>
            <person name="Quesneville H."/>
            <person name="Raymond J."/>
            <person name="Uhlig C."/>
            <person name="Valentin K.U."/>
            <person name="Worden A.Z."/>
            <person name="Armbrust E.V."/>
            <person name="Bowler C."/>
            <person name="Green B."/>
            <person name="Moulton V."/>
            <person name="Van Oosterhout C."/>
            <person name="Grigoriev I."/>
        </authorList>
    </citation>
    <scope>NUCLEOTIDE SEQUENCE [LARGE SCALE GENOMIC DNA]</scope>
    <source>
        <strain evidence="1 2">CCMP1102</strain>
    </source>
</reference>
<dbReference type="EMBL" id="KV784360">
    <property type="protein sequence ID" value="OEU14717.1"/>
    <property type="molecule type" value="Genomic_DNA"/>
</dbReference>
<dbReference type="InParanoid" id="A0A1E7F985"/>
<protein>
    <submittedName>
        <fullName evidence="1">Uncharacterized protein</fullName>
    </submittedName>
</protein>
<accession>A0A1E7F985</accession>
<keyword evidence="2" id="KW-1185">Reference proteome</keyword>
<dbReference type="InterPro" id="IPR012337">
    <property type="entry name" value="RNaseH-like_sf"/>
</dbReference>
<dbReference type="KEGG" id="fcy:FRACYDRAFT_241274"/>
<dbReference type="Proteomes" id="UP000095751">
    <property type="component" value="Unassembled WGS sequence"/>
</dbReference>
<name>A0A1E7F985_9STRA</name>
<dbReference type="AlphaFoldDB" id="A0A1E7F985"/>
<evidence type="ECO:0000313" key="2">
    <source>
        <dbReference type="Proteomes" id="UP000095751"/>
    </source>
</evidence>
<dbReference type="SUPFAM" id="SSF53098">
    <property type="entry name" value="Ribonuclease H-like"/>
    <property type="match status" value="1"/>
</dbReference>
<evidence type="ECO:0000313" key="1">
    <source>
        <dbReference type="EMBL" id="OEU14717.1"/>
    </source>
</evidence>